<dbReference type="RefSeq" id="WP_380073738.1">
    <property type="nucleotide sequence ID" value="NZ_JBHRTO010000001.1"/>
</dbReference>
<dbReference type="Gene3D" id="3.40.50.300">
    <property type="entry name" value="P-loop containing nucleotide triphosphate hydrolases"/>
    <property type="match status" value="1"/>
</dbReference>
<reference evidence="2" key="1">
    <citation type="journal article" date="2019" name="Int. J. Syst. Evol. Microbiol.">
        <title>The Global Catalogue of Microorganisms (GCM) 10K type strain sequencing project: providing services to taxonomists for standard genome sequencing and annotation.</title>
        <authorList>
            <consortium name="The Broad Institute Genomics Platform"/>
            <consortium name="The Broad Institute Genome Sequencing Center for Infectious Disease"/>
            <person name="Wu L."/>
            <person name="Ma J."/>
        </authorList>
    </citation>
    <scope>NUCLEOTIDE SEQUENCE [LARGE SCALE GENOMIC DNA]</scope>
    <source>
        <strain evidence="2">KCTC 52039</strain>
    </source>
</reference>
<evidence type="ECO:0000313" key="1">
    <source>
        <dbReference type="EMBL" id="MFC3182157.1"/>
    </source>
</evidence>
<name>A0ABV7J446_9RHOB</name>
<keyword evidence="2" id="KW-1185">Reference proteome</keyword>
<sequence length="464" mass="52693">MASFTSFVIFAEMRTGSNFLEANLNTLEGVSCHGEAFNPYLIGGEGKQEMFGIDMAGRDADPAGFLRAMRAQTKGMAGFRYFSDHDPRVFDLVMADPACAKIILTRNQLESFISWKIAMESDQWWLANTKHLKTVRPRFDLAEFNARIDQLAQFQRKLVHALQTTGQTAYYIDYEDIRDLDVLNGLARFLGVPARLEALDFRFKKQNPEAISAKVSNPLEMQQGLATLDWFNQSHVPNFEPRRLAAVAQYIASEQADLLFMPIKCGPDTQVKKWLQSYGPLLPAFDRQSLRKWKAAHPGQRSFTVLRHPLARAYTAWCDYAAKEWMPELRPYLKRVHKFHLPPKGKPFETAEEFRAGFLVFLELIKHVLAGRTELRVMPQIASQGALIQGFAQVQSPDLLIREDRLADGLAYLSADLGIEAKPLPLVADKQPYALSDLYGADIEAAAREAYWRDYEGFGFRNWA</sequence>
<dbReference type="InterPro" id="IPR027417">
    <property type="entry name" value="P-loop_NTPase"/>
</dbReference>
<accession>A0ABV7J446</accession>
<evidence type="ECO:0000313" key="2">
    <source>
        <dbReference type="Proteomes" id="UP001595547"/>
    </source>
</evidence>
<dbReference type="EMBL" id="JBHRTO010000001">
    <property type="protein sequence ID" value="MFC3182157.1"/>
    <property type="molecule type" value="Genomic_DNA"/>
</dbReference>
<protein>
    <submittedName>
        <fullName evidence="1">Nodulation protein NodH</fullName>
    </submittedName>
</protein>
<dbReference type="Proteomes" id="UP001595547">
    <property type="component" value="Unassembled WGS sequence"/>
</dbReference>
<organism evidence="1 2">
    <name type="scientific">Cypionkella sinensis</name>
    <dbReference type="NCBI Taxonomy" id="1756043"/>
    <lineage>
        <taxon>Bacteria</taxon>
        <taxon>Pseudomonadati</taxon>
        <taxon>Pseudomonadota</taxon>
        <taxon>Alphaproteobacteria</taxon>
        <taxon>Rhodobacterales</taxon>
        <taxon>Paracoccaceae</taxon>
        <taxon>Cypionkella</taxon>
    </lineage>
</organism>
<comment type="caution">
    <text evidence="1">The sequence shown here is derived from an EMBL/GenBank/DDBJ whole genome shotgun (WGS) entry which is preliminary data.</text>
</comment>
<gene>
    <name evidence="1" type="ORF">ACFOGH_14235</name>
</gene>
<proteinExistence type="predicted"/>
<dbReference type="SUPFAM" id="SSF52540">
    <property type="entry name" value="P-loop containing nucleoside triphosphate hydrolases"/>
    <property type="match status" value="1"/>
</dbReference>